<keyword evidence="5" id="KW-0479">Metal-binding</keyword>
<organism evidence="12 13">
    <name type="scientific">Fusicatenibacter saccharivorans</name>
    <dbReference type="NCBI Taxonomy" id="1150298"/>
    <lineage>
        <taxon>Bacteria</taxon>
        <taxon>Bacillati</taxon>
        <taxon>Bacillota</taxon>
        <taxon>Clostridia</taxon>
        <taxon>Lachnospirales</taxon>
        <taxon>Lachnospiraceae</taxon>
        <taxon>Fusicatenibacter</taxon>
    </lineage>
</organism>
<dbReference type="PANTHER" id="PTHR30001">
    <property type="entry name" value="RIBONUCLEASE"/>
    <property type="match status" value="1"/>
</dbReference>
<dbReference type="GO" id="GO:0046872">
    <property type="term" value="F:metal ion binding"/>
    <property type="evidence" value="ECO:0007669"/>
    <property type="project" value="UniProtKB-KW"/>
</dbReference>
<dbReference type="GO" id="GO:0003723">
    <property type="term" value="F:RNA binding"/>
    <property type="evidence" value="ECO:0007669"/>
    <property type="project" value="UniProtKB-KW"/>
</dbReference>
<dbReference type="InterPro" id="IPR004659">
    <property type="entry name" value="RNase_E/G"/>
</dbReference>
<feature type="domain" description="S1 motif" evidence="11">
    <location>
        <begin position="43"/>
        <end position="120"/>
    </location>
</feature>
<evidence type="ECO:0000256" key="6">
    <source>
        <dbReference type="ARBA" id="ARBA00022759"/>
    </source>
</evidence>
<evidence type="ECO:0000256" key="10">
    <source>
        <dbReference type="ARBA" id="ARBA00023136"/>
    </source>
</evidence>
<evidence type="ECO:0000256" key="4">
    <source>
        <dbReference type="ARBA" id="ARBA00022722"/>
    </source>
</evidence>
<dbReference type="InterPro" id="IPR012340">
    <property type="entry name" value="NA-bd_OB-fold"/>
</dbReference>
<keyword evidence="2" id="KW-1003">Cell membrane</keyword>
<dbReference type="CDD" id="cd04453">
    <property type="entry name" value="S1_RNase_E"/>
    <property type="match status" value="1"/>
</dbReference>
<evidence type="ECO:0000256" key="7">
    <source>
        <dbReference type="ARBA" id="ARBA00022801"/>
    </source>
</evidence>
<dbReference type="Pfam" id="PF10150">
    <property type="entry name" value="RNase_E_G"/>
    <property type="match status" value="1"/>
</dbReference>
<keyword evidence="4" id="KW-0540">Nuclease</keyword>
<dbReference type="AlphaFoldDB" id="A0A174GMY9"/>
<keyword evidence="10" id="KW-0472">Membrane</keyword>
<keyword evidence="7 12" id="KW-0378">Hydrolase</keyword>
<dbReference type="InterPro" id="IPR003029">
    <property type="entry name" value="S1_domain"/>
</dbReference>
<dbReference type="SMART" id="SM00316">
    <property type="entry name" value="S1"/>
    <property type="match status" value="1"/>
</dbReference>
<dbReference type="Gene3D" id="2.40.50.140">
    <property type="entry name" value="Nucleic acid-binding proteins"/>
    <property type="match status" value="1"/>
</dbReference>
<evidence type="ECO:0000256" key="1">
    <source>
        <dbReference type="ARBA" id="ARBA00001946"/>
    </source>
</evidence>
<gene>
    <name evidence="12" type="primary">rne</name>
    <name evidence="12" type="ORF">ERS852406_02418</name>
</gene>
<evidence type="ECO:0000256" key="5">
    <source>
        <dbReference type="ARBA" id="ARBA00022723"/>
    </source>
</evidence>
<reference evidence="12 13" key="1">
    <citation type="submission" date="2015-09" db="EMBL/GenBank/DDBJ databases">
        <authorList>
            <consortium name="Pathogen Informatics"/>
        </authorList>
    </citation>
    <scope>NUCLEOTIDE SEQUENCE [LARGE SCALE GENOMIC DNA]</scope>
    <source>
        <strain evidence="12 13">2789STDY5608849</strain>
    </source>
</reference>
<evidence type="ECO:0000256" key="8">
    <source>
        <dbReference type="ARBA" id="ARBA00022842"/>
    </source>
</evidence>
<comment type="cofactor">
    <cofactor evidence="1">
        <name>Mg(2+)</name>
        <dbReference type="ChEBI" id="CHEBI:18420"/>
    </cofactor>
</comment>
<keyword evidence="9" id="KW-0694">RNA-binding</keyword>
<proteinExistence type="predicted"/>
<dbReference type="InterPro" id="IPR019307">
    <property type="entry name" value="RNA-bd_AU-1/RNase_E/G"/>
</dbReference>
<protein>
    <submittedName>
        <fullName evidence="12">Ribonuclease E</fullName>
        <ecNumber evidence="12">3.1.26.12</ecNumber>
    </submittedName>
</protein>
<name>A0A174GMY9_9FIRM</name>
<evidence type="ECO:0000256" key="9">
    <source>
        <dbReference type="ARBA" id="ARBA00022884"/>
    </source>
</evidence>
<keyword evidence="6" id="KW-0255">Endonuclease</keyword>
<dbReference type="EMBL" id="CYYV01000011">
    <property type="protein sequence ID" value="CUO62346.1"/>
    <property type="molecule type" value="Genomic_DNA"/>
</dbReference>
<dbReference type="SUPFAM" id="SSF50249">
    <property type="entry name" value="Nucleic acid-binding proteins"/>
    <property type="match status" value="1"/>
</dbReference>
<sequence length="399" mass="45138">MSKRIVIAHLPWEGKDYLVHTLAEGERPVELTALCREKETLLGNIYVGRVEKLAPGIRGAFVSFAEQQSCFLDLSRVKEGYLLKKAPGTELHVGDEIVVQIQREAQKTKLPSATAELSLSGSALALYYGKPEISCSGRLLPEQKKRLKALGSRIFPELSGGSLPFGVIFRTASADASEEEIRQEYLELSEKLARIVQYGTMRSLYSCLYRASDVVPELVKRYAPSVSELVTDDRETYEICREYLERHDFHDCRLTWYEDQLTTLAKKENLEYHVKQALDKRVELPSGGFLVIEPTEALTAIDVNSGKQLGGRKNTFLYSVNQEAAREIARQIRLRGISGLILVDFINMPEKEQEERLLGFLQGLVREDPVPTKVVDMTALHLVELTRKKIRRPLAEQMK</sequence>
<dbReference type="EC" id="3.1.26.12" evidence="12"/>
<evidence type="ECO:0000313" key="12">
    <source>
        <dbReference type="EMBL" id="CUO62346.1"/>
    </source>
</evidence>
<evidence type="ECO:0000256" key="3">
    <source>
        <dbReference type="ARBA" id="ARBA00022519"/>
    </source>
</evidence>
<dbReference type="Proteomes" id="UP000095706">
    <property type="component" value="Unassembled WGS sequence"/>
</dbReference>
<accession>A0A174GMY9</accession>
<dbReference type="RefSeq" id="WP_055228166.1">
    <property type="nucleotide sequence ID" value="NZ_CYYV01000011.1"/>
</dbReference>
<dbReference type="GO" id="GO:0008995">
    <property type="term" value="F:ribonuclease E activity"/>
    <property type="evidence" value="ECO:0007669"/>
    <property type="project" value="UniProtKB-EC"/>
</dbReference>
<keyword evidence="8" id="KW-0460">Magnesium</keyword>
<dbReference type="GO" id="GO:0006364">
    <property type="term" value="P:rRNA processing"/>
    <property type="evidence" value="ECO:0007669"/>
    <property type="project" value="TreeGrafter"/>
</dbReference>
<evidence type="ECO:0000313" key="13">
    <source>
        <dbReference type="Proteomes" id="UP000095706"/>
    </source>
</evidence>
<dbReference type="PANTHER" id="PTHR30001:SF1">
    <property type="entry name" value="RIBONUCLEASE E_G-LIKE PROTEIN, CHLOROPLASTIC"/>
    <property type="match status" value="1"/>
</dbReference>
<keyword evidence="3" id="KW-0997">Cell inner membrane</keyword>
<dbReference type="GO" id="GO:0005737">
    <property type="term" value="C:cytoplasm"/>
    <property type="evidence" value="ECO:0007669"/>
    <property type="project" value="TreeGrafter"/>
</dbReference>
<dbReference type="PROSITE" id="PS50126">
    <property type="entry name" value="S1"/>
    <property type="match status" value="1"/>
</dbReference>
<evidence type="ECO:0000256" key="2">
    <source>
        <dbReference type="ARBA" id="ARBA00022475"/>
    </source>
</evidence>
<evidence type="ECO:0000259" key="11">
    <source>
        <dbReference type="PROSITE" id="PS50126"/>
    </source>
</evidence>